<dbReference type="AlphaFoldDB" id="A0A0R2CMW7"/>
<dbReference type="PROSITE" id="PS50943">
    <property type="entry name" value="HTH_CROC1"/>
    <property type="match status" value="1"/>
</dbReference>
<keyword evidence="3" id="KW-1185">Reference proteome</keyword>
<organism evidence="2 3">
    <name type="scientific">Loigolactobacillus rennini DSM 20253</name>
    <dbReference type="NCBI Taxonomy" id="1423796"/>
    <lineage>
        <taxon>Bacteria</taxon>
        <taxon>Bacillati</taxon>
        <taxon>Bacillota</taxon>
        <taxon>Bacilli</taxon>
        <taxon>Lactobacillales</taxon>
        <taxon>Lactobacillaceae</taxon>
        <taxon>Loigolactobacillus</taxon>
    </lineage>
</organism>
<comment type="caution">
    <text evidence="2">The sequence shown here is derived from an EMBL/GenBank/DDBJ whole genome shotgun (WGS) entry which is preliminary data.</text>
</comment>
<evidence type="ECO:0000313" key="2">
    <source>
        <dbReference type="EMBL" id="KRM92888.1"/>
    </source>
</evidence>
<proteinExistence type="predicted"/>
<dbReference type="STRING" id="1423796.FC24_GL000906"/>
<gene>
    <name evidence="2" type="ORF">FC24_GL000906</name>
</gene>
<protein>
    <recommendedName>
        <fullName evidence="1">HTH cro/C1-type domain-containing protein</fullName>
    </recommendedName>
</protein>
<dbReference type="Pfam" id="PF01381">
    <property type="entry name" value="HTH_3"/>
    <property type="match status" value="1"/>
</dbReference>
<dbReference type="SUPFAM" id="SSF47413">
    <property type="entry name" value="lambda repressor-like DNA-binding domains"/>
    <property type="match status" value="1"/>
</dbReference>
<evidence type="ECO:0000259" key="1">
    <source>
        <dbReference type="PROSITE" id="PS50943"/>
    </source>
</evidence>
<dbReference type="Gene3D" id="1.10.260.40">
    <property type="entry name" value="lambda repressor-like DNA-binding domains"/>
    <property type="match status" value="1"/>
</dbReference>
<dbReference type="GO" id="GO:0003677">
    <property type="term" value="F:DNA binding"/>
    <property type="evidence" value="ECO:0007669"/>
    <property type="project" value="InterPro"/>
</dbReference>
<name>A0A0R2CMW7_9LACO</name>
<accession>A0A0R2CMW7</accession>
<dbReference type="PATRIC" id="fig|1423796.3.peg.927"/>
<dbReference type="Proteomes" id="UP000051638">
    <property type="component" value="Unassembled WGS sequence"/>
</dbReference>
<sequence length="107" mass="12010">MTLFERIKTTAKKRGYSLSKVSEKAGLGAKTIYKWKKQTPKTETLQAVANVLGVSVDYLLGNTDNPNSDNAGDKKIDIEDEHVIMTYQGKPIPKEDMEIIKRLLRGK</sequence>
<dbReference type="InterPro" id="IPR010982">
    <property type="entry name" value="Lambda_DNA-bd_dom_sf"/>
</dbReference>
<dbReference type="InterPro" id="IPR001387">
    <property type="entry name" value="Cro/C1-type_HTH"/>
</dbReference>
<dbReference type="EMBL" id="AYYI01000105">
    <property type="protein sequence ID" value="KRM92888.1"/>
    <property type="molecule type" value="Genomic_DNA"/>
</dbReference>
<dbReference type="CDD" id="cd00093">
    <property type="entry name" value="HTH_XRE"/>
    <property type="match status" value="1"/>
</dbReference>
<reference evidence="2 3" key="1">
    <citation type="journal article" date="2015" name="Genome Announc.">
        <title>Expanding the biotechnology potential of lactobacilli through comparative genomics of 213 strains and associated genera.</title>
        <authorList>
            <person name="Sun Z."/>
            <person name="Harris H.M."/>
            <person name="McCann A."/>
            <person name="Guo C."/>
            <person name="Argimon S."/>
            <person name="Zhang W."/>
            <person name="Yang X."/>
            <person name="Jeffery I.B."/>
            <person name="Cooney J.C."/>
            <person name="Kagawa T.F."/>
            <person name="Liu W."/>
            <person name="Song Y."/>
            <person name="Salvetti E."/>
            <person name="Wrobel A."/>
            <person name="Rasinkangas P."/>
            <person name="Parkhill J."/>
            <person name="Rea M.C."/>
            <person name="O'Sullivan O."/>
            <person name="Ritari J."/>
            <person name="Douillard F.P."/>
            <person name="Paul Ross R."/>
            <person name="Yang R."/>
            <person name="Briner A.E."/>
            <person name="Felis G.E."/>
            <person name="de Vos W.M."/>
            <person name="Barrangou R."/>
            <person name="Klaenhammer T.R."/>
            <person name="Caufield P.W."/>
            <person name="Cui Y."/>
            <person name="Zhang H."/>
            <person name="O'Toole P.W."/>
        </authorList>
    </citation>
    <scope>NUCLEOTIDE SEQUENCE [LARGE SCALE GENOMIC DNA]</scope>
    <source>
        <strain evidence="2 3">DSM 20253</strain>
    </source>
</reference>
<evidence type="ECO:0000313" key="3">
    <source>
        <dbReference type="Proteomes" id="UP000051638"/>
    </source>
</evidence>
<feature type="domain" description="HTH cro/C1-type" evidence="1">
    <location>
        <begin position="7"/>
        <end position="59"/>
    </location>
</feature>
<dbReference type="OrthoDB" id="9805856at2"/>
<dbReference type="RefSeq" id="WP_057874909.1">
    <property type="nucleotide sequence ID" value="NZ_AYYI01000105.1"/>
</dbReference>
<dbReference type="SMART" id="SM00530">
    <property type="entry name" value="HTH_XRE"/>
    <property type="match status" value="1"/>
</dbReference>